<dbReference type="GO" id="GO:0005634">
    <property type="term" value="C:nucleus"/>
    <property type="evidence" value="ECO:0007669"/>
    <property type="project" value="TreeGrafter"/>
</dbReference>
<dbReference type="Proteomes" id="UP000694395">
    <property type="component" value="Chromosome 1"/>
</dbReference>
<dbReference type="SUPFAM" id="SSF81698">
    <property type="entry name" value="FF domain"/>
    <property type="match status" value="2"/>
</dbReference>
<dbReference type="PANTHER" id="PTHR15377:SF5">
    <property type="entry name" value="TRANSCRIPTION ELONGATION REGULATOR 1-LIKE PROTEIN"/>
    <property type="match status" value="1"/>
</dbReference>
<dbReference type="GO" id="GO:0070063">
    <property type="term" value="F:RNA polymerase binding"/>
    <property type="evidence" value="ECO:0007669"/>
    <property type="project" value="InterPro"/>
</dbReference>
<keyword evidence="7" id="KW-1185">Reference proteome</keyword>
<evidence type="ECO:0000259" key="4">
    <source>
        <dbReference type="PROSITE" id="PS50020"/>
    </source>
</evidence>
<evidence type="ECO:0000256" key="3">
    <source>
        <dbReference type="SAM" id="MobiDB-lite"/>
    </source>
</evidence>
<dbReference type="OrthoDB" id="63972at2759"/>
<dbReference type="FunFam" id="1.10.10.440:FF:000001">
    <property type="entry name" value="Transcription elongation regulator 1 like"/>
    <property type="match status" value="1"/>
</dbReference>
<evidence type="ECO:0000313" key="7">
    <source>
        <dbReference type="Proteomes" id="UP000694395"/>
    </source>
</evidence>
<feature type="domain" description="FF" evidence="5">
    <location>
        <begin position="594"/>
        <end position="649"/>
    </location>
</feature>
<accession>A0A8K9WR86</accession>
<dbReference type="GeneTree" id="ENSGT00940000160593"/>
<dbReference type="RefSeq" id="XP_036844571.1">
    <property type="nucleotide sequence ID" value="XM_036988676.1"/>
</dbReference>
<dbReference type="RefSeq" id="XP_036844584.1">
    <property type="nucleotide sequence ID" value="XM_036988689.1"/>
</dbReference>
<evidence type="ECO:0000313" key="6">
    <source>
        <dbReference type="Ensembl" id="ENSOMYP00000118651.1"/>
    </source>
</evidence>
<dbReference type="KEGG" id="omy:118966091"/>
<dbReference type="SUPFAM" id="SSF51045">
    <property type="entry name" value="WW domain"/>
    <property type="match status" value="1"/>
</dbReference>
<dbReference type="Gene3D" id="1.10.10.440">
    <property type="entry name" value="FF domain"/>
    <property type="match status" value="2"/>
</dbReference>
<keyword evidence="1" id="KW-0677">Repeat</keyword>
<dbReference type="Pfam" id="PF23517">
    <property type="entry name" value="WW_TCERG1"/>
    <property type="match status" value="1"/>
</dbReference>
<dbReference type="RefSeq" id="XP_036844576.1">
    <property type="nucleotide sequence ID" value="XM_036988681.1"/>
</dbReference>
<keyword evidence="2" id="KW-0175">Coiled coil</keyword>
<evidence type="ECO:0000259" key="5">
    <source>
        <dbReference type="PROSITE" id="PS51676"/>
    </source>
</evidence>
<protein>
    <recommendedName>
        <fullName evidence="8">WW domain-containing protein</fullName>
    </recommendedName>
</protein>
<reference evidence="6" key="3">
    <citation type="submission" date="2025-09" db="UniProtKB">
        <authorList>
            <consortium name="Ensembl"/>
        </authorList>
    </citation>
    <scope>IDENTIFICATION</scope>
</reference>
<dbReference type="CDD" id="cd00201">
    <property type="entry name" value="WW"/>
    <property type="match status" value="1"/>
</dbReference>
<dbReference type="SMART" id="SM00441">
    <property type="entry name" value="FF"/>
    <property type="match status" value="2"/>
</dbReference>
<feature type="compositionally biased region" description="Acidic residues" evidence="3">
    <location>
        <begin position="478"/>
        <end position="488"/>
    </location>
</feature>
<proteinExistence type="predicted"/>
<dbReference type="InterPro" id="IPR036020">
    <property type="entry name" value="WW_dom_sf"/>
</dbReference>
<dbReference type="Pfam" id="PF01846">
    <property type="entry name" value="FF"/>
    <property type="match status" value="2"/>
</dbReference>
<sequence length="665" mass="75128">MIPVGRLKAQPQLWQIERDASPWLWMLPGPGSAAAASGLCRLGANTAPVAAPHHHHPFLLSHHHPPPLLQAVSSWQLSCDPFLPLARIPTHTAANPGISQFPLQNVQWELPSPHNVLRFQPSANLELVPVFPHLHRSVLPPHCGKGWVEKQVPDYKAYLNNTLALENTWLTPEEIGIFQRHEKPLLMTNQMAMSISRPATASRSLNSLLMSPRPAASRSLNSLLMSPRPAASRSLNSLLMSPRRISGCPVAIKRVGRSKRISLAAAAMTALESDPSRLQGPSPSSCSPSFIHPLRLFQLSPIKIPFRLSPPGPGSSATWEGLMGPMLPAQFARMTSLSAPGVALMTGDWRPHSTSDKRLSRRRASCAATLVLHTLQETTPEKHTEQEMVEVPMEEEDVDPKDKRPVASTPVPGSPWCVVWTGDDRVFFFNPTIQLSVWDQPVDLKDRGEDLNRIIEDPPHKRKKDSLSTEDGSNSPSADDDDADDEDEHYSKTKRNKLEEPADGNEDLRERAGSETCDSPPHRTVLPLGLRITHFRDMLLERGVSAFSTWEKELHKIVFDPRYLLLNSAEERKQVFEQFVKVRMKEEHKEKQSKLLQAKDQYRKLLEESKITSRSTFKDFSVKYGRDQRFKQVLKKKDQEHFFNQFINGLKKRDKENRMRLRKMR</sequence>
<feature type="region of interest" description="Disordered" evidence="3">
    <location>
        <begin position="452"/>
        <end position="523"/>
    </location>
</feature>
<dbReference type="InterPro" id="IPR002713">
    <property type="entry name" value="FF_domain"/>
</dbReference>
<dbReference type="Ensembl" id="ENSOMYT00000129323.1">
    <property type="protein sequence ID" value="ENSOMYP00000118651.1"/>
    <property type="gene ID" value="ENSOMYG00000062613.1"/>
</dbReference>
<dbReference type="AlphaFoldDB" id="A0A8K9WR86"/>
<dbReference type="InterPro" id="IPR045148">
    <property type="entry name" value="TCRG1-like"/>
</dbReference>
<evidence type="ECO:0000256" key="1">
    <source>
        <dbReference type="ARBA" id="ARBA00022737"/>
    </source>
</evidence>
<dbReference type="PANTHER" id="PTHR15377">
    <property type="entry name" value="TRANSCRIPTION ELONGATION REGULATOR 1"/>
    <property type="match status" value="1"/>
</dbReference>
<feature type="coiled-coil region" evidence="2">
    <location>
        <begin position="581"/>
        <end position="608"/>
    </location>
</feature>
<feature type="compositionally biased region" description="Basic and acidic residues" evidence="3">
    <location>
        <begin position="496"/>
        <end position="513"/>
    </location>
</feature>
<dbReference type="FunFam" id="2.20.70.10:FF:000049">
    <property type="entry name" value="Transcription elongation regulator 1-like"/>
    <property type="match status" value="1"/>
</dbReference>
<dbReference type="Gene3D" id="2.20.70.10">
    <property type="match status" value="1"/>
</dbReference>
<feature type="region of interest" description="Disordered" evidence="3">
    <location>
        <begin position="380"/>
        <end position="412"/>
    </location>
</feature>
<feature type="domain" description="WW" evidence="4">
    <location>
        <begin position="414"/>
        <end position="443"/>
    </location>
</feature>
<evidence type="ECO:0000256" key="2">
    <source>
        <dbReference type="SAM" id="Coils"/>
    </source>
</evidence>
<dbReference type="InterPro" id="IPR036517">
    <property type="entry name" value="FF_domain_sf"/>
</dbReference>
<dbReference type="SMART" id="SM00456">
    <property type="entry name" value="WW"/>
    <property type="match status" value="2"/>
</dbReference>
<dbReference type="PROSITE" id="PS51676">
    <property type="entry name" value="FF"/>
    <property type="match status" value="2"/>
</dbReference>
<feature type="domain" description="FF" evidence="5">
    <location>
        <begin position="528"/>
        <end position="582"/>
    </location>
</feature>
<reference evidence="6" key="1">
    <citation type="submission" date="2020-07" db="EMBL/GenBank/DDBJ databases">
        <title>A long reads based de novo assembly of the rainbow trout Arlee double haploid line genome.</title>
        <authorList>
            <person name="Gao G."/>
            <person name="Palti Y."/>
        </authorList>
    </citation>
    <scope>NUCLEOTIDE SEQUENCE [LARGE SCALE GENOMIC DNA]</scope>
</reference>
<reference evidence="6" key="2">
    <citation type="submission" date="2025-08" db="UniProtKB">
        <authorList>
            <consortium name="Ensembl"/>
        </authorList>
    </citation>
    <scope>IDENTIFICATION</scope>
</reference>
<dbReference type="GO" id="GO:0003712">
    <property type="term" value="F:transcription coregulator activity"/>
    <property type="evidence" value="ECO:0007669"/>
    <property type="project" value="TreeGrafter"/>
</dbReference>
<organism evidence="6 7">
    <name type="scientific">Oncorhynchus mykiss</name>
    <name type="common">Rainbow trout</name>
    <name type="synonym">Salmo gairdneri</name>
    <dbReference type="NCBI Taxonomy" id="8022"/>
    <lineage>
        <taxon>Eukaryota</taxon>
        <taxon>Metazoa</taxon>
        <taxon>Chordata</taxon>
        <taxon>Craniata</taxon>
        <taxon>Vertebrata</taxon>
        <taxon>Euteleostomi</taxon>
        <taxon>Actinopterygii</taxon>
        <taxon>Neopterygii</taxon>
        <taxon>Teleostei</taxon>
        <taxon>Protacanthopterygii</taxon>
        <taxon>Salmoniformes</taxon>
        <taxon>Salmonidae</taxon>
        <taxon>Salmoninae</taxon>
        <taxon>Oncorhynchus</taxon>
    </lineage>
</organism>
<dbReference type="PROSITE" id="PS50020">
    <property type="entry name" value="WW_DOMAIN_2"/>
    <property type="match status" value="1"/>
</dbReference>
<name>A0A8K9WR86_ONCMY</name>
<dbReference type="GeneID" id="118966091"/>
<evidence type="ECO:0008006" key="8">
    <source>
        <dbReference type="Google" id="ProtNLM"/>
    </source>
</evidence>
<dbReference type="InterPro" id="IPR001202">
    <property type="entry name" value="WW_dom"/>
</dbReference>
<dbReference type="InterPro" id="IPR057565">
    <property type="entry name" value="WW_TCRG1_3rd"/>
</dbReference>